<keyword evidence="5" id="KW-0378">Hydrolase</keyword>
<organism evidence="8 9">
    <name type="scientific">Candidatus Acidulodesulfobacterium ferriphilum</name>
    <dbReference type="NCBI Taxonomy" id="2597223"/>
    <lineage>
        <taxon>Bacteria</taxon>
        <taxon>Deltaproteobacteria</taxon>
        <taxon>Candidatus Acidulodesulfobacterales</taxon>
        <taxon>Candidatus Acidulodesulfobacterium</taxon>
    </lineage>
</organism>
<evidence type="ECO:0000313" key="9">
    <source>
        <dbReference type="Proteomes" id="UP000320813"/>
    </source>
</evidence>
<dbReference type="GO" id="GO:0003729">
    <property type="term" value="F:mRNA binding"/>
    <property type="evidence" value="ECO:0007669"/>
    <property type="project" value="InterPro"/>
</dbReference>
<dbReference type="GO" id="GO:0004519">
    <property type="term" value="F:endonuclease activity"/>
    <property type="evidence" value="ECO:0007669"/>
    <property type="project" value="UniProtKB-KW"/>
</dbReference>
<evidence type="ECO:0000256" key="5">
    <source>
        <dbReference type="ARBA" id="ARBA00022801"/>
    </source>
</evidence>
<evidence type="ECO:0000256" key="1">
    <source>
        <dbReference type="ARBA" id="ARBA00006620"/>
    </source>
</evidence>
<protein>
    <submittedName>
        <fullName evidence="8">Addiction module toxin, HicA family</fullName>
    </submittedName>
</protein>
<evidence type="ECO:0000256" key="7">
    <source>
        <dbReference type="ARBA" id="ARBA00023016"/>
    </source>
</evidence>
<comment type="similarity">
    <text evidence="1">Belongs to the HicA mRNA interferase family.</text>
</comment>
<accession>A0A519BAK7</accession>
<dbReference type="InterPro" id="IPR012933">
    <property type="entry name" value="HicA_mRNA_interferase"/>
</dbReference>
<dbReference type="PANTHER" id="PTHR34873:SF3">
    <property type="entry name" value="ADDICTION MODULE TOXIN, HICA FAMILY"/>
    <property type="match status" value="1"/>
</dbReference>
<keyword evidence="7" id="KW-0346">Stress response</keyword>
<comment type="caution">
    <text evidence="8">The sequence shown here is derived from an EMBL/GenBank/DDBJ whole genome shotgun (WGS) entry which is preliminary data.</text>
</comment>
<keyword evidence="3" id="KW-0540">Nuclease</keyword>
<dbReference type="AlphaFoldDB" id="A0A519BAK7"/>
<keyword evidence="4" id="KW-0255">Endonuclease</keyword>
<proteinExistence type="inferred from homology"/>
<gene>
    <name evidence="8" type="ORF">EVJ47_06515</name>
</gene>
<evidence type="ECO:0000256" key="3">
    <source>
        <dbReference type="ARBA" id="ARBA00022722"/>
    </source>
</evidence>
<reference evidence="8 9" key="1">
    <citation type="submission" date="2019-01" db="EMBL/GenBank/DDBJ databases">
        <title>Insights into ecological role of a new deltaproteobacterial order Candidatus Sinidesulfobacterales (Sva0485) by metagenomics and metatranscriptomics.</title>
        <authorList>
            <person name="Tan S."/>
            <person name="Liu J."/>
            <person name="Fang Y."/>
            <person name="Hedlund B.P."/>
            <person name="Lian Z.H."/>
            <person name="Huang L.Y."/>
            <person name="Li J.T."/>
            <person name="Huang L.N."/>
            <person name="Li W.J."/>
            <person name="Jiang H.C."/>
            <person name="Dong H.L."/>
            <person name="Shu W.S."/>
        </authorList>
    </citation>
    <scope>NUCLEOTIDE SEQUENCE [LARGE SCALE GENOMIC DNA]</scope>
    <source>
        <strain evidence="8">AP3</strain>
    </source>
</reference>
<dbReference type="PANTHER" id="PTHR34873">
    <property type="entry name" value="SSR1766 PROTEIN"/>
    <property type="match status" value="1"/>
</dbReference>
<dbReference type="Pfam" id="PF07927">
    <property type="entry name" value="HicA_toxin"/>
    <property type="match status" value="1"/>
</dbReference>
<name>A0A519BAK7_9DELT</name>
<dbReference type="InterPro" id="IPR038570">
    <property type="entry name" value="HicA_sf"/>
</dbReference>
<dbReference type="Gene3D" id="3.30.920.30">
    <property type="entry name" value="Hypothetical protein"/>
    <property type="match status" value="1"/>
</dbReference>
<dbReference type="EMBL" id="SGBD01000003">
    <property type="protein sequence ID" value="RZD14315.1"/>
    <property type="molecule type" value="Genomic_DNA"/>
</dbReference>
<evidence type="ECO:0000313" key="8">
    <source>
        <dbReference type="EMBL" id="RZD14315.1"/>
    </source>
</evidence>
<evidence type="ECO:0000256" key="2">
    <source>
        <dbReference type="ARBA" id="ARBA00022649"/>
    </source>
</evidence>
<dbReference type="Proteomes" id="UP000320813">
    <property type="component" value="Unassembled WGS sequence"/>
</dbReference>
<keyword evidence="6" id="KW-0694">RNA-binding</keyword>
<keyword evidence="2" id="KW-1277">Toxin-antitoxin system</keyword>
<evidence type="ECO:0000256" key="6">
    <source>
        <dbReference type="ARBA" id="ARBA00022884"/>
    </source>
</evidence>
<sequence length="74" mass="8324">MPKSLNLSGEDVINKLSKLGFFRDRQRGSHVVLKKHTDNGDIGCVVPLHKEIAKGTLHSILKQAKITWEEFISI</sequence>
<dbReference type="SUPFAM" id="SSF54786">
    <property type="entry name" value="YcfA/nrd intein domain"/>
    <property type="match status" value="1"/>
</dbReference>
<dbReference type="GO" id="GO:0016787">
    <property type="term" value="F:hydrolase activity"/>
    <property type="evidence" value="ECO:0007669"/>
    <property type="project" value="UniProtKB-KW"/>
</dbReference>
<evidence type="ECO:0000256" key="4">
    <source>
        <dbReference type="ARBA" id="ARBA00022759"/>
    </source>
</evidence>